<dbReference type="PANTHER" id="PTHR35146:SF1">
    <property type="entry name" value="UPF0178 PROTEIN YAII"/>
    <property type="match status" value="1"/>
</dbReference>
<protein>
    <submittedName>
        <fullName evidence="2">Uncharacterized protein</fullName>
    </submittedName>
</protein>
<comment type="caution">
    <text evidence="2">The sequence shown here is derived from an EMBL/GenBank/DDBJ whole genome shotgun (WGS) entry which is preliminary data.</text>
</comment>
<proteinExistence type="inferred from homology"/>
<gene>
    <name evidence="2" type="ORF">N781_11245</name>
</gene>
<accession>A0A0A5GNR0</accession>
<dbReference type="Pfam" id="PF02639">
    <property type="entry name" value="DUF188"/>
    <property type="match status" value="1"/>
</dbReference>
<evidence type="ECO:0000313" key="2">
    <source>
        <dbReference type="EMBL" id="KGX93594.1"/>
    </source>
</evidence>
<sequence length="154" mass="17693">MNPNVYVDADSCPVKEEIVDLCDKYDVMPHFVTAYAHAPSGEKRGTWHLVDNRGEEVDYFILNRSKRKDIVITQDHALGSLLTGKGVYVLTPRGMVISEGNAEELLFRRHERMQLAKKQIRVKGPRKFTEQDRTTFISTFEEILSNHEGISRPF</sequence>
<keyword evidence="3" id="KW-1185">Reference proteome</keyword>
<evidence type="ECO:0000256" key="1">
    <source>
        <dbReference type="ARBA" id="ARBA00008522"/>
    </source>
</evidence>
<dbReference type="eggNOG" id="COG1671">
    <property type="taxonomic scope" value="Bacteria"/>
</dbReference>
<comment type="similarity">
    <text evidence="1">Belongs to the UPF0178 family.</text>
</comment>
<dbReference type="Proteomes" id="UP000030528">
    <property type="component" value="Unassembled WGS sequence"/>
</dbReference>
<dbReference type="PANTHER" id="PTHR35146">
    <property type="entry name" value="UPF0178 PROTEIN YAII"/>
    <property type="match status" value="1"/>
</dbReference>
<reference evidence="2 3" key="1">
    <citation type="submission" date="2013-08" db="EMBL/GenBank/DDBJ databases">
        <authorList>
            <person name="Huang J."/>
            <person name="Wang G."/>
        </authorList>
    </citation>
    <scope>NUCLEOTIDE SEQUENCE [LARGE SCALE GENOMIC DNA]</scope>
    <source>
        <strain evidence="2 3">JSM 076056</strain>
    </source>
</reference>
<dbReference type="STRING" id="1385510.GCA_000425205_01158"/>
<dbReference type="AlphaFoldDB" id="A0A0A5GNR0"/>
<name>A0A0A5GNR0_9BACI</name>
<dbReference type="EMBL" id="AVPE01000002">
    <property type="protein sequence ID" value="KGX93594.1"/>
    <property type="molecule type" value="Genomic_DNA"/>
</dbReference>
<evidence type="ECO:0000313" key="3">
    <source>
        <dbReference type="Proteomes" id="UP000030528"/>
    </source>
</evidence>
<organism evidence="2 3">
    <name type="scientific">Pontibacillus halophilus JSM 076056 = DSM 19796</name>
    <dbReference type="NCBI Taxonomy" id="1385510"/>
    <lineage>
        <taxon>Bacteria</taxon>
        <taxon>Bacillati</taxon>
        <taxon>Bacillota</taxon>
        <taxon>Bacilli</taxon>
        <taxon>Bacillales</taxon>
        <taxon>Bacillaceae</taxon>
        <taxon>Pontibacillus</taxon>
    </lineage>
</organism>
<dbReference type="InterPro" id="IPR003791">
    <property type="entry name" value="UPF0178"/>
</dbReference>